<evidence type="ECO:0000256" key="1">
    <source>
        <dbReference type="ARBA" id="ARBA00004123"/>
    </source>
</evidence>
<comment type="caution">
    <text evidence="8">The sequence shown here is derived from an EMBL/GenBank/DDBJ whole genome shotgun (WGS) entry which is preliminary data.</text>
</comment>
<dbReference type="GO" id="GO:0005737">
    <property type="term" value="C:cytoplasm"/>
    <property type="evidence" value="ECO:0007669"/>
    <property type="project" value="UniProtKB-SubCell"/>
</dbReference>
<dbReference type="GO" id="GO:0005634">
    <property type="term" value="C:nucleus"/>
    <property type="evidence" value="ECO:0007669"/>
    <property type="project" value="UniProtKB-SubCell"/>
</dbReference>
<evidence type="ECO:0000256" key="2">
    <source>
        <dbReference type="ARBA" id="ARBA00004496"/>
    </source>
</evidence>
<keyword evidence="9" id="KW-1185">Reference proteome</keyword>
<evidence type="ECO:0000259" key="7">
    <source>
        <dbReference type="Pfam" id="PF24566"/>
    </source>
</evidence>
<evidence type="ECO:0000313" key="8">
    <source>
        <dbReference type="EMBL" id="KAK1335174.1"/>
    </source>
</evidence>
<protein>
    <submittedName>
        <fullName evidence="8">Uncharacterized protein</fullName>
    </submittedName>
</protein>
<evidence type="ECO:0000313" key="9">
    <source>
        <dbReference type="Proteomes" id="UP001177744"/>
    </source>
</evidence>
<proteinExistence type="inferred from homology"/>
<keyword evidence="5" id="KW-0539">Nucleus</keyword>
<name>A0AA40LKR8_CNENI</name>
<dbReference type="InterPro" id="IPR056518">
    <property type="entry name" value="HEAT_Ints3_C"/>
</dbReference>
<evidence type="ECO:0000256" key="4">
    <source>
        <dbReference type="ARBA" id="ARBA00022490"/>
    </source>
</evidence>
<dbReference type="PANTHER" id="PTHR13587">
    <property type="entry name" value="INTEGRATOR COMPLEX SUBUNIT 3"/>
    <property type="match status" value="1"/>
</dbReference>
<evidence type="ECO:0000256" key="5">
    <source>
        <dbReference type="ARBA" id="ARBA00023242"/>
    </source>
</evidence>
<evidence type="ECO:0000259" key="6">
    <source>
        <dbReference type="Pfam" id="PF10189"/>
    </source>
</evidence>
<dbReference type="InterPro" id="IPR019333">
    <property type="entry name" value="INTS3_N"/>
</dbReference>
<dbReference type="Proteomes" id="UP001177744">
    <property type="component" value="Unassembled WGS sequence"/>
</dbReference>
<dbReference type="Pfam" id="PF10189">
    <property type="entry name" value="Ints3_N"/>
    <property type="match status" value="1"/>
</dbReference>
<evidence type="ECO:0000256" key="3">
    <source>
        <dbReference type="ARBA" id="ARBA00006130"/>
    </source>
</evidence>
<feature type="domain" description="Integrator complex subunit 3 N-terminal" evidence="6">
    <location>
        <begin position="1"/>
        <end position="76"/>
    </location>
</feature>
<accession>A0AA40LKR8</accession>
<dbReference type="EMBL" id="JAULJE010000014">
    <property type="protein sequence ID" value="KAK1335174.1"/>
    <property type="molecule type" value="Genomic_DNA"/>
</dbReference>
<dbReference type="InterPro" id="IPR045334">
    <property type="entry name" value="INTS3"/>
</dbReference>
<gene>
    <name evidence="8" type="ORF">QTO34_004756</name>
</gene>
<organism evidence="8 9">
    <name type="scientific">Cnephaeus nilssonii</name>
    <name type="common">Northern bat</name>
    <name type="synonym">Eptesicus nilssonii</name>
    <dbReference type="NCBI Taxonomy" id="3371016"/>
    <lineage>
        <taxon>Eukaryota</taxon>
        <taxon>Metazoa</taxon>
        <taxon>Chordata</taxon>
        <taxon>Craniata</taxon>
        <taxon>Vertebrata</taxon>
        <taxon>Euteleostomi</taxon>
        <taxon>Mammalia</taxon>
        <taxon>Eutheria</taxon>
        <taxon>Laurasiatheria</taxon>
        <taxon>Chiroptera</taxon>
        <taxon>Yangochiroptera</taxon>
        <taxon>Vespertilionidae</taxon>
        <taxon>Cnephaeus</taxon>
    </lineage>
</organism>
<dbReference type="Pfam" id="PF24566">
    <property type="entry name" value="HEAT_Ints3_C"/>
    <property type="match status" value="1"/>
</dbReference>
<reference evidence="8" key="1">
    <citation type="submission" date="2023-06" db="EMBL/GenBank/DDBJ databases">
        <title>Reference genome for the Northern bat (Eptesicus nilssonii), a most northern bat species.</title>
        <authorList>
            <person name="Laine V.N."/>
            <person name="Pulliainen A.T."/>
            <person name="Lilley T.M."/>
        </authorList>
    </citation>
    <scope>NUCLEOTIDE SEQUENCE</scope>
    <source>
        <strain evidence="8">BLF_Eptnil</strain>
        <tissue evidence="8">Kidney</tissue>
    </source>
</reference>
<sequence length="237" mass="27146">MNIEPAFLVMPHSMKPHQPSLPHSWISRASSFLTSIHHWRAPEGVYSSINHIVEKWVLVHLAPQFDNSKLDKELRHTPVEIKIEEPVSMEMDNHVSDKDEICIDNAEVVFSDEEEDLNSKRKKRGFHFHPIKETVVKETVDVTPFLDQLDESLRKQKSAPAKEGSETEAQIVDQVLEEDFDAEQLSALGEVLPEEVMEESLEESVGKPLCEIFRNLCQMQDDNSSFSLPLDLLSELY</sequence>
<dbReference type="AlphaFoldDB" id="A0AA40LKR8"/>
<feature type="domain" description="Ints3-like C-terminal" evidence="7">
    <location>
        <begin position="165"/>
        <end position="237"/>
    </location>
</feature>
<comment type="similarity">
    <text evidence="3">Belongs to the Integrator subunit 3 family.</text>
</comment>
<comment type="subcellular location">
    <subcellularLocation>
        <location evidence="2">Cytoplasm</location>
    </subcellularLocation>
    <subcellularLocation>
        <location evidence="1">Nucleus</location>
    </subcellularLocation>
</comment>
<keyword evidence="4" id="KW-0963">Cytoplasm</keyword>
<dbReference type="PANTHER" id="PTHR13587:SF7">
    <property type="entry name" value="INTEGRATOR COMPLEX SUBUNIT 3"/>
    <property type="match status" value="1"/>
</dbReference>